<dbReference type="PANTHER" id="PTHR11731">
    <property type="entry name" value="PROTEASE FAMILY S9B,C DIPEPTIDYL-PEPTIDASE IV-RELATED"/>
    <property type="match status" value="1"/>
</dbReference>
<dbReference type="InterPro" id="IPR029058">
    <property type="entry name" value="AB_hydrolase_fold"/>
</dbReference>
<dbReference type="SUPFAM" id="SSF53474">
    <property type="entry name" value="alpha/beta-Hydrolases"/>
    <property type="match status" value="1"/>
</dbReference>
<feature type="chain" id="PRO_5045848117" evidence="1">
    <location>
        <begin position="25"/>
        <end position="818"/>
    </location>
</feature>
<feature type="signal peptide" evidence="1">
    <location>
        <begin position="1"/>
        <end position="24"/>
    </location>
</feature>
<accession>A0ABV6BBM9</accession>
<dbReference type="InterPro" id="IPR001375">
    <property type="entry name" value="Peptidase_S9_cat"/>
</dbReference>
<dbReference type="SUPFAM" id="SSF82171">
    <property type="entry name" value="DPP6 N-terminal domain-like"/>
    <property type="match status" value="1"/>
</dbReference>
<dbReference type="RefSeq" id="WP_377242299.1">
    <property type="nucleotide sequence ID" value="NZ_JBHLXP010000001.1"/>
</dbReference>
<dbReference type="EMBL" id="JBHLXP010000001">
    <property type="protein sequence ID" value="MFC0048272.1"/>
    <property type="molecule type" value="Genomic_DNA"/>
</dbReference>
<protein>
    <submittedName>
        <fullName evidence="4">Prolyl oligopeptidase family serine peptidase</fullName>
    </submittedName>
</protein>
<evidence type="ECO:0000259" key="3">
    <source>
        <dbReference type="Pfam" id="PF00930"/>
    </source>
</evidence>
<dbReference type="Pfam" id="PF00930">
    <property type="entry name" value="DPPIV_N"/>
    <property type="match status" value="1"/>
</dbReference>
<feature type="domain" description="Dipeptidylpeptidase IV N-terminal" evidence="3">
    <location>
        <begin position="372"/>
        <end position="530"/>
    </location>
</feature>
<dbReference type="InterPro" id="IPR002469">
    <property type="entry name" value="Peptidase_S9B_N"/>
</dbReference>
<gene>
    <name evidence="4" type="ORF">ACFFJP_08225</name>
</gene>
<reference evidence="4 5" key="1">
    <citation type="submission" date="2024-09" db="EMBL/GenBank/DDBJ databases">
        <authorList>
            <person name="Sun Q."/>
            <person name="Mori K."/>
        </authorList>
    </citation>
    <scope>NUCLEOTIDE SEQUENCE [LARGE SCALE GENOMIC DNA]</scope>
    <source>
        <strain evidence="4 5">KCTC 23315</strain>
    </source>
</reference>
<evidence type="ECO:0000313" key="5">
    <source>
        <dbReference type="Proteomes" id="UP001589813"/>
    </source>
</evidence>
<comment type="caution">
    <text evidence="4">The sequence shown here is derived from an EMBL/GenBank/DDBJ whole genome shotgun (WGS) entry which is preliminary data.</text>
</comment>
<dbReference type="PANTHER" id="PTHR11731:SF193">
    <property type="entry name" value="DIPEPTIDYL PEPTIDASE 9"/>
    <property type="match status" value="1"/>
</dbReference>
<keyword evidence="5" id="KW-1185">Reference proteome</keyword>
<evidence type="ECO:0000259" key="2">
    <source>
        <dbReference type="Pfam" id="PF00326"/>
    </source>
</evidence>
<name>A0ABV6BBM9_9GAMM</name>
<keyword evidence="1" id="KW-0732">Signal</keyword>
<dbReference type="Pfam" id="PF00326">
    <property type="entry name" value="Peptidase_S9"/>
    <property type="match status" value="1"/>
</dbReference>
<dbReference type="Gene3D" id="2.140.10.30">
    <property type="entry name" value="Dipeptidylpeptidase IV, N-terminal domain"/>
    <property type="match status" value="1"/>
</dbReference>
<organism evidence="4 5">
    <name type="scientific">Rheinheimera tilapiae</name>
    <dbReference type="NCBI Taxonomy" id="875043"/>
    <lineage>
        <taxon>Bacteria</taxon>
        <taxon>Pseudomonadati</taxon>
        <taxon>Pseudomonadota</taxon>
        <taxon>Gammaproteobacteria</taxon>
        <taxon>Chromatiales</taxon>
        <taxon>Chromatiaceae</taxon>
        <taxon>Rheinheimera</taxon>
    </lineage>
</organism>
<feature type="domain" description="Peptidase S9 prolyl oligopeptidase catalytic" evidence="2">
    <location>
        <begin position="623"/>
        <end position="817"/>
    </location>
</feature>
<dbReference type="InterPro" id="IPR050278">
    <property type="entry name" value="Serine_Prot_S9B/DPPIV"/>
</dbReference>
<dbReference type="Proteomes" id="UP001589813">
    <property type="component" value="Unassembled WGS sequence"/>
</dbReference>
<sequence length="818" mass="92611">MKKLQYSTIALALTAILCTTPVFAEREADRFNLQTQQIQGQSGAVAMTIEQAMAHQDWLGRQPELAYWSADSQSLIYQRKQAGNELRDWHQVGINGGQSTQVALNDLDDVGAAEQVFSADRKFAGWIFEGNVFVKSLSDGKISQLTRSNDNRLALQFLTNGRVAWRQGWDFYAVDLNSGLHVQLASLKLEDAPTAPPAPQGYLAEEQHKLIKFVALEHKNALDLYQQQEALRKANNTVAVAPVYLGKDKQISDAALSPDGSKLVLALGAKTRWNDERDIMPNYITGNGDIAAQPVRRRVNDQKPEPEQFFLVDLVTAEAKELKQDVLSGFDEDVLASVKAENAKRHGKTYKSEKKPRAITLINDWSWDQSAIRWNADGSQVALMLKAWDNKDRWLATVDFKKAGFVEQHRLHDDAWINYDFNNFGWAYDNQLYFLSEQSGYSHLYLKPLKGEAKKLTSGSFEVSQPVLSKDGRSVYYRANAQHPGIYNVFKVALDSGKTTALTQLSGNLTFKLSPDEQKLLVRYSTSLLPEELYVMDNQPSAPLKRLTYTVSKELQNMALQAPQVVAVPSSHGKAPVYAKLYLPKDYKQGEKRRAVIFNHGAGYLQNSDLGWSSYFREFFFHNLLTQKGYVVLDMDYRASKGYGRDWRTAIYRQMGTPEIEDLADGVNWLVDNAHVDRARIGTYGGSYGGFVTFMAMFKQPELFKAGSALRPVGDWAYYNHPYTANILNTPDVDPIAYERSSPIYFTEGLKGQLLINSPMVDDNVFFQDSVRIVQRLIEHEINSFETAIFPVEPHGFRQPSSWLDEYRRIEKLFDRTL</sequence>
<dbReference type="Gene3D" id="3.40.50.1820">
    <property type="entry name" value="alpha/beta hydrolase"/>
    <property type="match status" value="1"/>
</dbReference>
<proteinExistence type="predicted"/>
<evidence type="ECO:0000256" key="1">
    <source>
        <dbReference type="SAM" id="SignalP"/>
    </source>
</evidence>
<evidence type="ECO:0000313" key="4">
    <source>
        <dbReference type="EMBL" id="MFC0048272.1"/>
    </source>
</evidence>